<dbReference type="GO" id="GO:0016810">
    <property type="term" value="F:hydrolase activity, acting on carbon-nitrogen (but not peptide) bonds"/>
    <property type="evidence" value="ECO:0007669"/>
    <property type="project" value="InterPro"/>
</dbReference>
<dbReference type="Gene3D" id="2.30.40.10">
    <property type="entry name" value="Urease, subunit C, domain 1"/>
    <property type="match status" value="1"/>
</dbReference>
<dbReference type="Proteomes" id="UP000503308">
    <property type="component" value="Chromosome"/>
</dbReference>
<protein>
    <submittedName>
        <fullName evidence="2">Amidohydrolase family protein</fullName>
    </submittedName>
</protein>
<keyword evidence="3" id="KW-1185">Reference proteome</keyword>
<dbReference type="SUPFAM" id="SSF51338">
    <property type="entry name" value="Composite domain of metallo-dependent hydrolases"/>
    <property type="match status" value="1"/>
</dbReference>
<name>A0A858SYM0_9RHOB</name>
<reference evidence="2 3" key="1">
    <citation type="submission" date="2020-02" db="EMBL/GenBank/DDBJ databases">
        <title>Genome sequence of Roseobacter ponti.</title>
        <authorList>
            <person name="Hollensteiner J."/>
            <person name="Schneider D."/>
            <person name="Poehlein A."/>
            <person name="Daniel R."/>
        </authorList>
    </citation>
    <scope>NUCLEOTIDE SEQUENCE [LARGE SCALE GENOMIC DNA]</scope>
    <source>
        <strain evidence="2 3">DSM 106830</strain>
    </source>
</reference>
<proteinExistence type="predicted"/>
<dbReference type="RefSeq" id="WP_169641174.1">
    <property type="nucleotide sequence ID" value="NZ_CP048788.1"/>
</dbReference>
<evidence type="ECO:0000259" key="1">
    <source>
        <dbReference type="Pfam" id="PF07969"/>
    </source>
</evidence>
<dbReference type="Gene3D" id="3.20.20.140">
    <property type="entry name" value="Metal-dependent hydrolases"/>
    <property type="match status" value="1"/>
</dbReference>
<dbReference type="PANTHER" id="PTHR22642:SF2">
    <property type="entry name" value="PROTEIN LONG AFTER FAR-RED 3"/>
    <property type="match status" value="1"/>
</dbReference>
<evidence type="ECO:0000313" key="2">
    <source>
        <dbReference type="EMBL" id="QJF51956.1"/>
    </source>
</evidence>
<dbReference type="AlphaFoldDB" id="A0A858SYM0"/>
<accession>A0A858SYM0</accession>
<dbReference type="InterPro" id="IPR011059">
    <property type="entry name" value="Metal-dep_hydrolase_composite"/>
</dbReference>
<dbReference type="Pfam" id="PF07969">
    <property type="entry name" value="Amidohydro_3"/>
    <property type="match status" value="1"/>
</dbReference>
<dbReference type="EMBL" id="CP048788">
    <property type="protein sequence ID" value="QJF51956.1"/>
    <property type="molecule type" value="Genomic_DNA"/>
</dbReference>
<dbReference type="PANTHER" id="PTHR22642">
    <property type="entry name" value="IMIDAZOLONEPROPIONASE"/>
    <property type="match status" value="1"/>
</dbReference>
<organism evidence="2 3">
    <name type="scientific">Roseobacter ponti</name>
    <dbReference type="NCBI Taxonomy" id="1891787"/>
    <lineage>
        <taxon>Bacteria</taxon>
        <taxon>Pseudomonadati</taxon>
        <taxon>Pseudomonadota</taxon>
        <taxon>Alphaproteobacteria</taxon>
        <taxon>Rhodobacterales</taxon>
        <taxon>Roseobacteraceae</taxon>
        <taxon>Roseobacter</taxon>
    </lineage>
</organism>
<sequence>MALSPHSDRRGFLAGSSAACLAGLVPTGAWAREAAEIIFSGGPIITMDPNMPRAEAVAVTGGRILAVGGRDEIDGLRGPSTQVVDLDGRTLMPGLIEPHMHTSLTTLLSFTDVSIFAVNSFDEVLAKLRAAVGQTAPGEWVFVANFDPMLTPGAQIPTLSDLNALSPDNPFFMLESNGHVAYSNSMGFAELGITRDTPDPATARYVRDANGDLTGRIEEPPAYMPFLSKTPTPTQSAMMAAVRGLFDQGAALGLTAVQDMSVGALTNSGNDIGLLRAVIEGGCQVPCIFQNSLAWPHSSASDFHGRPDDEYPDTVWTRAVGV</sequence>
<gene>
    <name evidence="2" type="ORF">G3256_12670</name>
</gene>
<keyword evidence="2" id="KW-0378">Hydrolase</keyword>
<feature type="domain" description="Amidohydrolase 3" evidence="1">
    <location>
        <begin position="82"/>
        <end position="288"/>
    </location>
</feature>
<dbReference type="InterPro" id="IPR006311">
    <property type="entry name" value="TAT_signal"/>
</dbReference>
<evidence type="ECO:0000313" key="3">
    <source>
        <dbReference type="Proteomes" id="UP000503308"/>
    </source>
</evidence>
<dbReference type="PROSITE" id="PS51318">
    <property type="entry name" value="TAT"/>
    <property type="match status" value="1"/>
</dbReference>
<dbReference type="KEGG" id="rpon:G3256_12670"/>
<dbReference type="InterPro" id="IPR013108">
    <property type="entry name" value="Amidohydro_3"/>
</dbReference>
<dbReference type="Gene3D" id="3.10.310.70">
    <property type="match status" value="1"/>
</dbReference>